<feature type="transmembrane region" description="Helical" evidence="7">
    <location>
        <begin position="199"/>
        <end position="217"/>
    </location>
</feature>
<proteinExistence type="predicted"/>
<dbReference type="EMBL" id="JAAVSD010000008">
    <property type="protein sequence ID" value="NLR29349.1"/>
    <property type="molecule type" value="Genomic_DNA"/>
</dbReference>
<feature type="transmembrane region" description="Helical" evidence="7">
    <location>
        <begin position="167"/>
        <end position="187"/>
    </location>
</feature>
<keyword evidence="9" id="KW-1185">Reference proteome</keyword>
<organism evidence="8 9">
    <name type="scientific">Levilactobacillus tujiorum</name>
    <dbReference type="NCBI Taxonomy" id="2912243"/>
    <lineage>
        <taxon>Bacteria</taxon>
        <taxon>Bacillati</taxon>
        <taxon>Bacillota</taxon>
        <taxon>Bacilli</taxon>
        <taxon>Lactobacillales</taxon>
        <taxon>Lactobacillaceae</taxon>
        <taxon>Levilactobacillus</taxon>
    </lineage>
</organism>
<keyword evidence="5 7" id="KW-1133">Transmembrane helix</keyword>
<evidence type="ECO:0000256" key="7">
    <source>
        <dbReference type="SAM" id="Phobius"/>
    </source>
</evidence>
<evidence type="ECO:0000256" key="3">
    <source>
        <dbReference type="ARBA" id="ARBA00022475"/>
    </source>
</evidence>
<feature type="transmembrane region" description="Helical" evidence="7">
    <location>
        <begin position="109"/>
        <end position="130"/>
    </location>
</feature>
<dbReference type="PANTHER" id="PTHR36838:SF1">
    <property type="entry name" value="SLR1864 PROTEIN"/>
    <property type="match status" value="1"/>
</dbReference>
<evidence type="ECO:0000256" key="6">
    <source>
        <dbReference type="ARBA" id="ARBA00023136"/>
    </source>
</evidence>
<evidence type="ECO:0000256" key="4">
    <source>
        <dbReference type="ARBA" id="ARBA00022692"/>
    </source>
</evidence>
<accession>A0ABX1L4Y0</accession>
<reference evidence="8 9" key="1">
    <citation type="submission" date="2020-03" db="EMBL/GenBank/DDBJ databases">
        <authorList>
            <person name="Zhang Z."/>
            <person name="Guo Z."/>
            <person name="Hou Q."/>
            <person name="Shen X."/>
        </authorList>
    </citation>
    <scope>NUCLEOTIDE SEQUENCE [LARGE SCALE GENOMIC DNA]</scope>
    <source>
        <strain evidence="8 9">HBUAS51329</strain>
    </source>
</reference>
<evidence type="ECO:0000313" key="9">
    <source>
        <dbReference type="Proteomes" id="UP000707477"/>
    </source>
</evidence>
<keyword evidence="3" id="KW-1003">Cell membrane</keyword>
<name>A0ABX1L4Y0_9LACO</name>
<feature type="transmembrane region" description="Helical" evidence="7">
    <location>
        <begin position="77"/>
        <end position="97"/>
    </location>
</feature>
<feature type="transmembrane region" description="Helical" evidence="7">
    <location>
        <begin position="46"/>
        <end position="65"/>
    </location>
</feature>
<evidence type="ECO:0000256" key="1">
    <source>
        <dbReference type="ARBA" id="ARBA00004141"/>
    </source>
</evidence>
<gene>
    <name evidence="8" type="ORF">HEQ44_04045</name>
</gene>
<feature type="transmembrane region" description="Helical" evidence="7">
    <location>
        <begin position="229"/>
        <end position="250"/>
    </location>
</feature>
<feature type="transmembrane region" description="Helical" evidence="7">
    <location>
        <begin position="290"/>
        <end position="316"/>
    </location>
</feature>
<sequence>MGILKAIEATFSNAAIISSITSTIFIILLGFFLRRRGIFGENFGKVLTNVSLTVAIPALAFNSFMQPMDSTAFHQGMGVLIWGIVIYILLIFVTPFLYQRYVKDEREVLAILTTFGSTTFFGIPIVGAVYGAKGVMYSSIFNIGYRIFLYSYAYIKMSGLKMAAKNVKKMFLNPIVIATFLGLFMWLGQHLVPQVTVPAVVNGVTGTAMVHVAFYRIDQTALWLFKPLTYLANIASPLAWLAIGATLGSISIKEAAADKTPWYYAFNKVMIVPLLNLVLLCVLNATGILSLSYVAVATIVVMMATPTAAVVSAYAISFDRKALLSSNASLVSTIAAVVMMPIWIAILEVINGLGVFSLERRVDLW</sequence>
<evidence type="ECO:0000256" key="2">
    <source>
        <dbReference type="ARBA" id="ARBA00022448"/>
    </source>
</evidence>
<evidence type="ECO:0000313" key="8">
    <source>
        <dbReference type="EMBL" id="NLR29349.1"/>
    </source>
</evidence>
<evidence type="ECO:0000256" key="5">
    <source>
        <dbReference type="ARBA" id="ARBA00022989"/>
    </source>
</evidence>
<feature type="transmembrane region" description="Helical" evidence="7">
    <location>
        <begin position="136"/>
        <end position="155"/>
    </location>
</feature>
<comment type="subcellular location">
    <subcellularLocation>
        <location evidence="1">Membrane</location>
        <topology evidence="1">Multi-pass membrane protein</topology>
    </subcellularLocation>
</comment>
<keyword evidence="6 7" id="KW-0472">Membrane</keyword>
<comment type="caution">
    <text evidence="8">The sequence shown here is derived from an EMBL/GenBank/DDBJ whole genome shotgun (WGS) entry which is preliminary data.</text>
</comment>
<feature type="transmembrane region" description="Helical" evidence="7">
    <location>
        <begin position="262"/>
        <end position="283"/>
    </location>
</feature>
<feature type="transmembrane region" description="Helical" evidence="7">
    <location>
        <begin position="14"/>
        <end position="34"/>
    </location>
</feature>
<dbReference type="InterPro" id="IPR004776">
    <property type="entry name" value="Mem_transp_PIN-like"/>
</dbReference>
<dbReference type="PANTHER" id="PTHR36838">
    <property type="entry name" value="AUXIN EFFLUX CARRIER FAMILY PROTEIN"/>
    <property type="match status" value="1"/>
</dbReference>
<protein>
    <submittedName>
        <fullName evidence="8">AEC family transporter</fullName>
    </submittedName>
</protein>
<dbReference type="RefSeq" id="WP_168849109.1">
    <property type="nucleotide sequence ID" value="NZ_JAAVSD010000008.1"/>
</dbReference>
<keyword evidence="2" id="KW-0813">Transport</keyword>
<keyword evidence="4 7" id="KW-0812">Transmembrane</keyword>
<dbReference type="Pfam" id="PF03547">
    <property type="entry name" value="Mem_trans"/>
    <property type="match status" value="1"/>
</dbReference>
<feature type="transmembrane region" description="Helical" evidence="7">
    <location>
        <begin position="328"/>
        <end position="350"/>
    </location>
</feature>
<dbReference type="Proteomes" id="UP000707477">
    <property type="component" value="Unassembled WGS sequence"/>
</dbReference>